<dbReference type="CDD" id="cd00821">
    <property type="entry name" value="PH"/>
    <property type="match status" value="1"/>
</dbReference>
<gene>
    <name evidence="5" type="ORF">RFI_31115</name>
</gene>
<accession>X6LWH4</accession>
<evidence type="ECO:0000313" key="5">
    <source>
        <dbReference type="EMBL" id="ETO06283.1"/>
    </source>
</evidence>
<evidence type="ECO:0000259" key="4">
    <source>
        <dbReference type="PROSITE" id="PS50003"/>
    </source>
</evidence>
<dbReference type="GO" id="GO:0005737">
    <property type="term" value="C:cytoplasm"/>
    <property type="evidence" value="ECO:0007669"/>
    <property type="project" value="TreeGrafter"/>
</dbReference>
<dbReference type="PANTHER" id="PTHR16305">
    <property type="entry name" value="TESTICULAR SOLUBLE ADENYLYL CYCLASE"/>
    <property type="match status" value="1"/>
</dbReference>
<dbReference type="EMBL" id="ASPP01027282">
    <property type="protein sequence ID" value="ETO06283.1"/>
    <property type="molecule type" value="Genomic_DNA"/>
</dbReference>
<feature type="compositionally biased region" description="Polar residues" evidence="3">
    <location>
        <begin position="341"/>
        <end position="350"/>
    </location>
</feature>
<protein>
    <recommendedName>
        <fullName evidence="4">PH domain-containing protein</fullName>
    </recommendedName>
</protein>
<keyword evidence="2" id="KW-0067">ATP-binding</keyword>
<keyword evidence="1" id="KW-0547">Nucleotide-binding</keyword>
<dbReference type="SUPFAM" id="SSF50729">
    <property type="entry name" value="PH domain-like"/>
    <property type="match status" value="1"/>
</dbReference>
<dbReference type="PANTHER" id="PTHR16305:SF28">
    <property type="entry name" value="GUANYLATE CYCLASE DOMAIN-CONTAINING PROTEIN"/>
    <property type="match status" value="1"/>
</dbReference>
<keyword evidence="6" id="KW-1185">Reference proteome</keyword>
<evidence type="ECO:0000256" key="1">
    <source>
        <dbReference type="ARBA" id="ARBA00022741"/>
    </source>
</evidence>
<dbReference type="InterPro" id="IPR011993">
    <property type="entry name" value="PH-like_dom_sf"/>
</dbReference>
<dbReference type="OrthoDB" id="2146844at2759"/>
<feature type="compositionally biased region" description="Low complexity" evidence="3">
    <location>
        <begin position="356"/>
        <end position="371"/>
    </location>
</feature>
<evidence type="ECO:0000256" key="2">
    <source>
        <dbReference type="ARBA" id="ARBA00022840"/>
    </source>
</evidence>
<evidence type="ECO:0000256" key="3">
    <source>
        <dbReference type="SAM" id="MobiDB-lite"/>
    </source>
</evidence>
<dbReference type="SMART" id="SM00233">
    <property type="entry name" value="PH"/>
    <property type="match status" value="1"/>
</dbReference>
<dbReference type="InterPro" id="IPR001849">
    <property type="entry name" value="PH_domain"/>
</dbReference>
<evidence type="ECO:0000313" key="6">
    <source>
        <dbReference type="Proteomes" id="UP000023152"/>
    </source>
</evidence>
<dbReference type="Gene3D" id="2.30.29.30">
    <property type="entry name" value="Pleckstrin-homology domain (PH domain)/Phosphotyrosine-binding domain (PTB)"/>
    <property type="match status" value="1"/>
</dbReference>
<dbReference type="GO" id="GO:0005524">
    <property type="term" value="F:ATP binding"/>
    <property type="evidence" value="ECO:0007669"/>
    <property type="project" value="UniProtKB-KW"/>
</dbReference>
<feature type="region of interest" description="Disordered" evidence="3">
    <location>
        <begin position="327"/>
        <end position="425"/>
    </location>
</feature>
<feature type="compositionally biased region" description="Basic and acidic residues" evidence="3">
    <location>
        <begin position="372"/>
        <end position="387"/>
    </location>
</feature>
<feature type="compositionally biased region" description="Polar residues" evidence="3">
    <location>
        <begin position="388"/>
        <end position="403"/>
    </location>
</feature>
<comment type="caution">
    <text evidence="5">The sequence shown here is derived from an EMBL/GenBank/DDBJ whole genome shotgun (WGS) entry which is preliminary data.</text>
</comment>
<dbReference type="AlphaFoldDB" id="X6LWH4"/>
<proteinExistence type="predicted"/>
<dbReference type="PROSITE" id="PS50003">
    <property type="entry name" value="PH_DOMAIN"/>
    <property type="match status" value="1"/>
</dbReference>
<organism evidence="5 6">
    <name type="scientific">Reticulomyxa filosa</name>
    <dbReference type="NCBI Taxonomy" id="46433"/>
    <lineage>
        <taxon>Eukaryota</taxon>
        <taxon>Sar</taxon>
        <taxon>Rhizaria</taxon>
        <taxon>Retaria</taxon>
        <taxon>Foraminifera</taxon>
        <taxon>Monothalamids</taxon>
        <taxon>Reticulomyxidae</taxon>
        <taxon>Reticulomyxa</taxon>
    </lineage>
</organism>
<dbReference type="Proteomes" id="UP000023152">
    <property type="component" value="Unassembled WGS sequence"/>
</dbReference>
<sequence>MGTDLETPFKKDLISIDPSLKEEMLCQYRHDLLVCLLEWVARKKTLAIVIDEIQYLDTRDWQLTRRLSLLMSQNIVKNIVLLLGGMPMDNRRYLPHFTKEKRILEYIDLRNTAHITITPRLWTWNQTKEWIINSLHVKDCSKQLVDSVYFECGGRPGFCEEFLHTLKESKDPWIQILVNKTNGTDKIVTLNEVIEEKLKVGVDVPFPIPPYIQSVTAAHLDCLTTELFMCMKTAAVICKAKGNRNRQFEEEMLRGTHPVPKMAEKHKLRESLLELKNMGFIRFVDSSQRGLGPAVSTRNGIDEDVNDKKYEHEEIYSKVSPTSRMSSVWYNNKPNHDETETQTNVSTPNKHASKRATTTTITTLTTSTATSLDHELSGTPEIDHDDSANTNSPIGQSKTSANRTAVEADEEGSGGNASNKSNIYERRSSSIVDQENNDPMPSTLSLLQPPIADVPYKKGQLYKRGVTSFNFSEKLRFFVFKHHTLYWFKDTNKEHYPVNRIKFTLDMDVKLKRLDDLSLKIQTSRKKYILRAEKKNEMDEWHDLFKKAIKAEDRISSPSAKGRGKIKLDFGSSRRSNLINGEVEEAEDSCSDSEEECSDGHTYEFSYGFLRDVIYEQMLHAQRQQLHNQANKFIQQILSKEYDRGLALLRERHEELGSDKYCPREDEDLFTSHTKLRKKRQSKYIFVNHS</sequence>
<feature type="domain" description="PH" evidence="4">
    <location>
        <begin position="454"/>
        <end position="550"/>
    </location>
</feature>
<name>X6LWH4_RETFI</name>
<dbReference type="GO" id="GO:0004016">
    <property type="term" value="F:adenylate cyclase activity"/>
    <property type="evidence" value="ECO:0007669"/>
    <property type="project" value="TreeGrafter"/>
</dbReference>
<reference evidence="5 6" key="1">
    <citation type="journal article" date="2013" name="Curr. Biol.">
        <title>The Genome of the Foraminiferan Reticulomyxa filosa.</title>
        <authorList>
            <person name="Glockner G."/>
            <person name="Hulsmann N."/>
            <person name="Schleicher M."/>
            <person name="Noegel A.A."/>
            <person name="Eichinger L."/>
            <person name="Gallinger C."/>
            <person name="Pawlowski J."/>
            <person name="Sierra R."/>
            <person name="Euteneuer U."/>
            <person name="Pillet L."/>
            <person name="Moustafa A."/>
            <person name="Platzer M."/>
            <person name="Groth M."/>
            <person name="Szafranski K."/>
            <person name="Schliwa M."/>
        </authorList>
    </citation>
    <scope>NUCLEOTIDE SEQUENCE [LARGE SCALE GENOMIC DNA]</scope>
</reference>